<reference evidence="1 2" key="1">
    <citation type="journal article" date="2015" name="Nat. Commun.">
        <title>Outbred genome sequencing and CRISPR/Cas9 gene editing in butterflies.</title>
        <authorList>
            <person name="Li X."/>
            <person name="Fan D."/>
            <person name="Zhang W."/>
            <person name="Liu G."/>
            <person name="Zhang L."/>
            <person name="Zhao L."/>
            <person name="Fang X."/>
            <person name="Chen L."/>
            <person name="Dong Y."/>
            <person name="Chen Y."/>
            <person name="Ding Y."/>
            <person name="Zhao R."/>
            <person name="Feng M."/>
            <person name="Zhu Y."/>
            <person name="Feng Y."/>
            <person name="Jiang X."/>
            <person name="Zhu D."/>
            <person name="Xiang H."/>
            <person name="Feng X."/>
            <person name="Li S."/>
            <person name="Wang J."/>
            <person name="Zhang G."/>
            <person name="Kronforst M.R."/>
            <person name="Wang W."/>
        </authorList>
    </citation>
    <scope>NUCLEOTIDE SEQUENCE [LARGE SCALE GENOMIC DNA]</scope>
    <source>
        <strain evidence="1">Ya'a_city_454_Pm</strain>
        <tissue evidence="1">Whole body</tissue>
    </source>
</reference>
<organism evidence="1 2">
    <name type="scientific">Papilio machaon</name>
    <name type="common">Old World swallowtail butterfly</name>
    <dbReference type="NCBI Taxonomy" id="76193"/>
    <lineage>
        <taxon>Eukaryota</taxon>
        <taxon>Metazoa</taxon>
        <taxon>Ecdysozoa</taxon>
        <taxon>Arthropoda</taxon>
        <taxon>Hexapoda</taxon>
        <taxon>Insecta</taxon>
        <taxon>Pterygota</taxon>
        <taxon>Neoptera</taxon>
        <taxon>Endopterygota</taxon>
        <taxon>Lepidoptera</taxon>
        <taxon>Glossata</taxon>
        <taxon>Ditrysia</taxon>
        <taxon>Papilionoidea</taxon>
        <taxon>Papilionidae</taxon>
        <taxon>Papilioninae</taxon>
        <taxon>Papilio</taxon>
    </lineage>
</organism>
<dbReference type="InParanoid" id="A0A194QTL0"/>
<gene>
    <name evidence="1" type="ORF">RR48_07862</name>
</gene>
<evidence type="ECO:0000313" key="2">
    <source>
        <dbReference type="Proteomes" id="UP000053240"/>
    </source>
</evidence>
<proteinExistence type="predicted"/>
<dbReference type="Proteomes" id="UP000053240">
    <property type="component" value="Unassembled WGS sequence"/>
</dbReference>
<name>A0A194QTL0_PAPMA</name>
<dbReference type="AlphaFoldDB" id="A0A194QTL0"/>
<accession>A0A194QTL0</accession>
<protein>
    <submittedName>
        <fullName evidence="1">Uncharacterized protein</fullName>
    </submittedName>
</protein>
<keyword evidence="2" id="KW-1185">Reference proteome</keyword>
<sequence>MKSPSVLTENRFQLLDSHISETVALRRKVRGDLMKLAWQNDIGDFIVISVYGNNDNVTLTTYIPYRDDECGNYSPIVLPDNMYFIRKFNNFKQCPIRVTAVNAILYFALKTHNGKVHVSGIDGNV</sequence>
<evidence type="ECO:0000313" key="1">
    <source>
        <dbReference type="EMBL" id="KPJ08802.1"/>
    </source>
</evidence>
<dbReference type="EMBL" id="KQ461137">
    <property type="protein sequence ID" value="KPJ08802.1"/>
    <property type="molecule type" value="Genomic_DNA"/>
</dbReference>